<keyword evidence="3" id="KW-1185">Reference proteome</keyword>
<dbReference type="Pfam" id="PF00687">
    <property type="entry name" value="Ribosomal_L1"/>
    <property type="match status" value="1"/>
</dbReference>
<dbReference type="Gene3D" id="3.40.50.790">
    <property type="match status" value="1"/>
</dbReference>
<sequence length="248" mass="27193">MKLCILSDQQHCGEAKANNVESMNAEPLKKVNKNKKKLVKKLANSYDAFLASESLIKQIPRLLGPEEVKSTIKFQMKKVLCLYAAVGHDGLKSKIPRRVPERLPRTARDQRTKGQQPQTPGVTCAASTGPILMVTAAQTAAAQTLQSISSVLPPDNPMRNTWTSASGGPIPPIRINVLSIGTALYLQFYKLVINSDITYQTLRISKFLDGSVTRPIEPGNINYTSPVTVLCKLTRPLLISENNINQGE</sequence>
<dbReference type="AlphaFoldDB" id="B3M3T0"/>
<reference evidence="2 3" key="1">
    <citation type="journal article" date="2007" name="Nature">
        <title>Evolution of genes and genomes on the Drosophila phylogeny.</title>
        <authorList>
            <consortium name="Drosophila 12 Genomes Consortium"/>
            <person name="Clark A.G."/>
            <person name="Eisen M.B."/>
            <person name="Smith D.R."/>
            <person name="Bergman C.M."/>
            <person name="Oliver B."/>
            <person name="Markow T.A."/>
            <person name="Kaufman T.C."/>
            <person name="Kellis M."/>
            <person name="Gelbart W."/>
            <person name="Iyer V.N."/>
            <person name="Pollard D.A."/>
            <person name="Sackton T.B."/>
            <person name="Larracuente A.M."/>
            <person name="Singh N.D."/>
            <person name="Abad J.P."/>
            <person name="Abt D.N."/>
            <person name="Adryan B."/>
            <person name="Aguade M."/>
            <person name="Akashi H."/>
            <person name="Anderson W.W."/>
            <person name="Aquadro C.F."/>
            <person name="Ardell D.H."/>
            <person name="Arguello R."/>
            <person name="Artieri C.G."/>
            <person name="Barbash D.A."/>
            <person name="Barker D."/>
            <person name="Barsanti P."/>
            <person name="Batterham P."/>
            <person name="Batzoglou S."/>
            <person name="Begun D."/>
            <person name="Bhutkar A."/>
            <person name="Blanco E."/>
            <person name="Bosak S.A."/>
            <person name="Bradley R.K."/>
            <person name="Brand A.D."/>
            <person name="Brent M.R."/>
            <person name="Brooks A.N."/>
            <person name="Brown R.H."/>
            <person name="Butlin R.K."/>
            <person name="Caggese C."/>
            <person name="Calvi B.R."/>
            <person name="Bernardo de Carvalho A."/>
            <person name="Caspi A."/>
            <person name="Castrezana S."/>
            <person name="Celniker S.E."/>
            <person name="Chang J.L."/>
            <person name="Chapple C."/>
            <person name="Chatterji S."/>
            <person name="Chinwalla A."/>
            <person name="Civetta A."/>
            <person name="Clifton S.W."/>
            <person name="Comeron J.M."/>
            <person name="Costello J.C."/>
            <person name="Coyne J.A."/>
            <person name="Daub J."/>
            <person name="David R.G."/>
            <person name="Delcher A.L."/>
            <person name="Delehaunty K."/>
            <person name="Do C.B."/>
            <person name="Ebling H."/>
            <person name="Edwards K."/>
            <person name="Eickbush T."/>
            <person name="Evans J.D."/>
            <person name="Filipski A."/>
            <person name="Findeiss S."/>
            <person name="Freyhult E."/>
            <person name="Fulton L."/>
            <person name="Fulton R."/>
            <person name="Garcia A.C."/>
            <person name="Gardiner A."/>
            <person name="Garfield D.A."/>
            <person name="Garvin B.E."/>
            <person name="Gibson G."/>
            <person name="Gilbert D."/>
            <person name="Gnerre S."/>
            <person name="Godfrey J."/>
            <person name="Good R."/>
            <person name="Gotea V."/>
            <person name="Gravely B."/>
            <person name="Greenberg A.J."/>
            <person name="Griffiths-Jones S."/>
            <person name="Gross S."/>
            <person name="Guigo R."/>
            <person name="Gustafson E.A."/>
            <person name="Haerty W."/>
            <person name="Hahn M.W."/>
            <person name="Halligan D.L."/>
            <person name="Halpern A.L."/>
            <person name="Halter G.M."/>
            <person name="Han M.V."/>
            <person name="Heger A."/>
            <person name="Hillier L."/>
            <person name="Hinrichs A.S."/>
            <person name="Holmes I."/>
            <person name="Hoskins R.A."/>
            <person name="Hubisz M.J."/>
            <person name="Hultmark D."/>
            <person name="Huntley M.A."/>
            <person name="Jaffe D.B."/>
            <person name="Jagadeeshan S."/>
            <person name="Jeck W.R."/>
            <person name="Johnson J."/>
            <person name="Jones C.D."/>
            <person name="Jordan W.C."/>
            <person name="Karpen G.H."/>
            <person name="Kataoka E."/>
            <person name="Keightley P.D."/>
            <person name="Kheradpour P."/>
            <person name="Kirkness E.F."/>
            <person name="Koerich L.B."/>
            <person name="Kristiansen K."/>
            <person name="Kudrna D."/>
            <person name="Kulathinal R.J."/>
            <person name="Kumar S."/>
            <person name="Kwok R."/>
            <person name="Lander E."/>
            <person name="Langley C.H."/>
            <person name="Lapoint R."/>
            <person name="Lazzaro B.P."/>
            <person name="Lee S.J."/>
            <person name="Levesque L."/>
            <person name="Li R."/>
            <person name="Lin C.F."/>
            <person name="Lin M.F."/>
            <person name="Lindblad-Toh K."/>
            <person name="Llopart A."/>
            <person name="Long M."/>
            <person name="Low L."/>
            <person name="Lozovsky E."/>
            <person name="Lu J."/>
            <person name="Luo M."/>
            <person name="Machado C.A."/>
            <person name="Makalowski W."/>
            <person name="Marzo M."/>
            <person name="Matsuda M."/>
            <person name="Matzkin L."/>
            <person name="McAllister B."/>
            <person name="McBride C.S."/>
            <person name="McKernan B."/>
            <person name="McKernan K."/>
            <person name="Mendez-Lago M."/>
            <person name="Minx P."/>
            <person name="Mollenhauer M.U."/>
            <person name="Montooth K."/>
            <person name="Mount S.M."/>
            <person name="Mu X."/>
            <person name="Myers E."/>
            <person name="Negre B."/>
            <person name="Newfeld S."/>
            <person name="Nielsen R."/>
            <person name="Noor M.A."/>
            <person name="O'Grady P."/>
            <person name="Pachter L."/>
            <person name="Papaceit M."/>
            <person name="Parisi M.J."/>
            <person name="Parisi M."/>
            <person name="Parts L."/>
            <person name="Pedersen J.S."/>
            <person name="Pesole G."/>
            <person name="Phillippy A.M."/>
            <person name="Ponting C.P."/>
            <person name="Pop M."/>
            <person name="Porcelli D."/>
            <person name="Powell J.R."/>
            <person name="Prohaska S."/>
            <person name="Pruitt K."/>
            <person name="Puig M."/>
            <person name="Quesneville H."/>
            <person name="Ram K.R."/>
            <person name="Rand D."/>
            <person name="Rasmussen M.D."/>
            <person name="Reed L.K."/>
            <person name="Reenan R."/>
            <person name="Reily A."/>
            <person name="Remington K.A."/>
            <person name="Rieger T.T."/>
            <person name="Ritchie M.G."/>
            <person name="Robin C."/>
            <person name="Rogers Y.H."/>
            <person name="Rohde C."/>
            <person name="Rozas J."/>
            <person name="Rubenfield M.J."/>
            <person name="Ruiz A."/>
            <person name="Russo S."/>
            <person name="Salzberg S.L."/>
            <person name="Sanchez-Gracia A."/>
            <person name="Saranga D.J."/>
            <person name="Sato H."/>
            <person name="Schaeffer S.W."/>
            <person name="Schatz M.C."/>
            <person name="Schlenke T."/>
            <person name="Schwartz R."/>
            <person name="Segarra C."/>
            <person name="Singh R.S."/>
            <person name="Sirot L."/>
            <person name="Sirota M."/>
            <person name="Sisneros N.B."/>
            <person name="Smith C.D."/>
            <person name="Smith T.F."/>
            <person name="Spieth J."/>
            <person name="Stage D.E."/>
            <person name="Stark A."/>
            <person name="Stephan W."/>
            <person name="Strausberg R.L."/>
            <person name="Strempel S."/>
            <person name="Sturgill D."/>
            <person name="Sutton G."/>
            <person name="Sutton G.G."/>
            <person name="Tao W."/>
            <person name="Teichmann S."/>
            <person name="Tobari Y.N."/>
            <person name="Tomimura Y."/>
            <person name="Tsolas J.M."/>
            <person name="Valente V.L."/>
            <person name="Venter E."/>
            <person name="Venter J.C."/>
            <person name="Vicario S."/>
            <person name="Vieira F.G."/>
            <person name="Vilella A.J."/>
            <person name="Villasante A."/>
            <person name="Walenz B."/>
            <person name="Wang J."/>
            <person name="Wasserman M."/>
            <person name="Watts T."/>
            <person name="Wilson D."/>
            <person name="Wilson R.K."/>
            <person name="Wing R.A."/>
            <person name="Wolfner M.F."/>
            <person name="Wong A."/>
            <person name="Wong G.K."/>
            <person name="Wu C.I."/>
            <person name="Wu G."/>
            <person name="Yamamoto D."/>
            <person name="Yang H.P."/>
            <person name="Yang S.P."/>
            <person name="Yorke J.A."/>
            <person name="Yoshida K."/>
            <person name="Zdobnov E."/>
            <person name="Zhang P."/>
            <person name="Zhang Y."/>
            <person name="Zimin A.V."/>
            <person name="Baldwin J."/>
            <person name="Abdouelleil A."/>
            <person name="Abdulkadir J."/>
            <person name="Abebe A."/>
            <person name="Abera B."/>
            <person name="Abreu J."/>
            <person name="Acer S.C."/>
            <person name="Aftuck L."/>
            <person name="Alexander A."/>
            <person name="An P."/>
            <person name="Anderson E."/>
            <person name="Anderson S."/>
            <person name="Arachi H."/>
            <person name="Azer M."/>
            <person name="Bachantsang P."/>
            <person name="Barry A."/>
            <person name="Bayul T."/>
            <person name="Berlin A."/>
            <person name="Bessette D."/>
            <person name="Bloom T."/>
            <person name="Blye J."/>
            <person name="Boguslavskiy L."/>
            <person name="Bonnet C."/>
            <person name="Boukhgalter B."/>
            <person name="Bourzgui I."/>
            <person name="Brown A."/>
            <person name="Cahill P."/>
            <person name="Channer S."/>
            <person name="Cheshatsang Y."/>
            <person name="Chuda L."/>
            <person name="Citroen M."/>
            <person name="Collymore A."/>
            <person name="Cooke P."/>
            <person name="Costello M."/>
            <person name="D'Aco K."/>
            <person name="Daza R."/>
            <person name="De Haan G."/>
            <person name="DeGray S."/>
            <person name="DeMaso C."/>
            <person name="Dhargay N."/>
            <person name="Dooley K."/>
            <person name="Dooley E."/>
            <person name="Doricent M."/>
            <person name="Dorje P."/>
            <person name="Dorjee K."/>
            <person name="Dupes A."/>
            <person name="Elong R."/>
            <person name="Falk J."/>
            <person name="Farina A."/>
            <person name="Faro S."/>
            <person name="Ferguson D."/>
            <person name="Fisher S."/>
            <person name="Foley C.D."/>
            <person name="Franke A."/>
            <person name="Friedrich D."/>
            <person name="Gadbois L."/>
            <person name="Gearin G."/>
            <person name="Gearin C.R."/>
            <person name="Giannoukos G."/>
            <person name="Goode T."/>
            <person name="Graham J."/>
            <person name="Grandbois E."/>
            <person name="Grewal S."/>
            <person name="Gyaltsen K."/>
            <person name="Hafez N."/>
            <person name="Hagos B."/>
            <person name="Hall J."/>
            <person name="Henson C."/>
            <person name="Hollinger A."/>
            <person name="Honan T."/>
            <person name="Huard M.D."/>
            <person name="Hughes L."/>
            <person name="Hurhula B."/>
            <person name="Husby M.E."/>
            <person name="Kamat A."/>
            <person name="Kanga B."/>
            <person name="Kashin S."/>
            <person name="Khazanovich D."/>
            <person name="Kisner P."/>
            <person name="Lance K."/>
            <person name="Lara M."/>
            <person name="Lee W."/>
            <person name="Lennon N."/>
            <person name="Letendre F."/>
            <person name="LeVine R."/>
            <person name="Lipovsky A."/>
            <person name="Liu X."/>
            <person name="Liu J."/>
            <person name="Liu S."/>
            <person name="Lokyitsang T."/>
            <person name="Lokyitsang Y."/>
            <person name="Lubonja R."/>
            <person name="Lui A."/>
            <person name="MacDonald P."/>
            <person name="Magnisalis V."/>
            <person name="Maru K."/>
            <person name="Matthews C."/>
            <person name="McCusker W."/>
            <person name="McDonough S."/>
            <person name="Mehta T."/>
            <person name="Meldrim J."/>
            <person name="Meneus L."/>
            <person name="Mihai O."/>
            <person name="Mihalev A."/>
            <person name="Mihova T."/>
            <person name="Mittelman R."/>
            <person name="Mlenga V."/>
            <person name="Montmayeur A."/>
            <person name="Mulrain L."/>
            <person name="Navidi A."/>
            <person name="Naylor J."/>
            <person name="Negash T."/>
            <person name="Nguyen T."/>
            <person name="Nguyen N."/>
            <person name="Nicol R."/>
            <person name="Norbu C."/>
            <person name="Norbu N."/>
            <person name="Novod N."/>
            <person name="O'Neill B."/>
            <person name="Osman S."/>
            <person name="Markiewicz E."/>
            <person name="Oyono O.L."/>
            <person name="Patti C."/>
            <person name="Phunkhang P."/>
            <person name="Pierre F."/>
            <person name="Priest M."/>
            <person name="Raghuraman S."/>
            <person name="Rege F."/>
            <person name="Reyes R."/>
            <person name="Rise C."/>
            <person name="Rogov P."/>
            <person name="Ross K."/>
            <person name="Ryan E."/>
            <person name="Settipalli S."/>
            <person name="Shea T."/>
            <person name="Sherpa N."/>
            <person name="Shi L."/>
            <person name="Shih D."/>
            <person name="Sparrow T."/>
            <person name="Spaulding J."/>
            <person name="Stalker J."/>
            <person name="Stange-Thomann N."/>
            <person name="Stavropoulos S."/>
            <person name="Stone C."/>
            <person name="Strader C."/>
            <person name="Tesfaye S."/>
            <person name="Thomson T."/>
            <person name="Thoulutsang Y."/>
            <person name="Thoulutsang D."/>
            <person name="Topham K."/>
            <person name="Topping I."/>
            <person name="Tsamla T."/>
            <person name="Vassiliev H."/>
            <person name="Vo A."/>
            <person name="Wangchuk T."/>
            <person name="Wangdi T."/>
            <person name="Weiand M."/>
            <person name="Wilkinson J."/>
            <person name="Wilson A."/>
            <person name="Yadav S."/>
            <person name="Young G."/>
            <person name="Yu Q."/>
            <person name="Zembek L."/>
            <person name="Zhong D."/>
            <person name="Zimmer A."/>
            <person name="Zwirko Z."/>
            <person name="Jaffe D.B."/>
            <person name="Alvarez P."/>
            <person name="Brockman W."/>
            <person name="Butler J."/>
            <person name="Chin C."/>
            <person name="Gnerre S."/>
            <person name="Grabherr M."/>
            <person name="Kleber M."/>
            <person name="Mauceli E."/>
            <person name="MacCallum I."/>
        </authorList>
    </citation>
    <scope>NUCLEOTIDE SEQUENCE [LARGE SCALE GENOMIC DNA]</scope>
    <source>
        <strain evidence="3">Tucson 14024-0371.13</strain>
    </source>
</reference>
<dbReference type="SUPFAM" id="SSF56808">
    <property type="entry name" value="Ribosomal protein L1"/>
    <property type="match status" value="1"/>
</dbReference>
<dbReference type="InterPro" id="IPR023674">
    <property type="entry name" value="Ribosomal_uL1-like"/>
</dbReference>
<dbReference type="Proteomes" id="UP000007801">
    <property type="component" value="Unassembled WGS sequence"/>
</dbReference>
<gene>
    <name evidence="2" type="primary">Dana\GF23437</name>
    <name evidence="2" type="synonym">dana_GLEANR_8224</name>
    <name evidence="2" type="ORF">GF23437</name>
</gene>
<feature type="compositionally biased region" description="Basic and acidic residues" evidence="1">
    <location>
        <begin position="99"/>
        <end position="112"/>
    </location>
</feature>
<name>B3M3T0_DROAN</name>
<proteinExistence type="predicted"/>
<dbReference type="InterPro" id="IPR028364">
    <property type="entry name" value="Ribosomal_uL1/biogenesis"/>
</dbReference>
<dbReference type="InterPro" id="IPR016095">
    <property type="entry name" value="Ribosomal_uL1_3-a/b-sand"/>
</dbReference>
<dbReference type="eggNOG" id="KOG1570">
    <property type="taxonomic scope" value="Eukaryota"/>
</dbReference>
<evidence type="ECO:0000256" key="1">
    <source>
        <dbReference type="SAM" id="MobiDB-lite"/>
    </source>
</evidence>
<dbReference type="HOGENOM" id="CLU_1808187_0_0_1"/>
<feature type="region of interest" description="Disordered" evidence="1">
    <location>
        <begin position="99"/>
        <end position="123"/>
    </location>
</feature>
<dbReference type="STRING" id="7217.B3M3T0"/>
<organism evidence="2 3">
    <name type="scientific">Drosophila ananassae</name>
    <name type="common">Fruit fly</name>
    <dbReference type="NCBI Taxonomy" id="7217"/>
    <lineage>
        <taxon>Eukaryota</taxon>
        <taxon>Metazoa</taxon>
        <taxon>Ecdysozoa</taxon>
        <taxon>Arthropoda</taxon>
        <taxon>Hexapoda</taxon>
        <taxon>Insecta</taxon>
        <taxon>Pterygota</taxon>
        <taxon>Neoptera</taxon>
        <taxon>Endopterygota</taxon>
        <taxon>Diptera</taxon>
        <taxon>Brachycera</taxon>
        <taxon>Muscomorpha</taxon>
        <taxon>Ephydroidea</taxon>
        <taxon>Drosophilidae</taxon>
        <taxon>Drosophila</taxon>
        <taxon>Sophophora</taxon>
    </lineage>
</organism>
<accession>B3M3T0</accession>
<dbReference type="EMBL" id="CH902618">
    <property type="protein sequence ID" value="EDV41411.2"/>
    <property type="molecule type" value="Genomic_DNA"/>
</dbReference>
<dbReference type="OrthoDB" id="2449818at2759"/>
<dbReference type="InParanoid" id="B3M3T0"/>
<protein>
    <submittedName>
        <fullName evidence="2">Uncharacterized protein</fullName>
    </submittedName>
</protein>
<evidence type="ECO:0000313" key="2">
    <source>
        <dbReference type="EMBL" id="EDV41411.2"/>
    </source>
</evidence>
<evidence type="ECO:0000313" key="3">
    <source>
        <dbReference type="Proteomes" id="UP000007801"/>
    </source>
</evidence>